<feature type="transmembrane region" description="Helical" evidence="1">
    <location>
        <begin position="98"/>
        <end position="117"/>
    </location>
</feature>
<keyword evidence="3" id="KW-1185">Reference proteome</keyword>
<accession>A0A6A6AZN0</accession>
<feature type="transmembrane region" description="Helical" evidence="1">
    <location>
        <begin position="72"/>
        <end position="92"/>
    </location>
</feature>
<reference evidence="2" key="1">
    <citation type="journal article" date="2020" name="Stud. Mycol.">
        <title>101 Dothideomycetes genomes: a test case for predicting lifestyles and emergence of pathogens.</title>
        <authorList>
            <person name="Haridas S."/>
            <person name="Albert R."/>
            <person name="Binder M."/>
            <person name="Bloem J."/>
            <person name="Labutti K."/>
            <person name="Salamov A."/>
            <person name="Andreopoulos B."/>
            <person name="Baker S."/>
            <person name="Barry K."/>
            <person name="Bills G."/>
            <person name="Bluhm B."/>
            <person name="Cannon C."/>
            <person name="Castanera R."/>
            <person name="Culley D."/>
            <person name="Daum C."/>
            <person name="Ezra D."/>
            <person name="Gonzalez J."/>
            <person name="Henrissat B."/>
            <person name="Kuo A."/>
            <person name="Liang C."/>
            <person name="Lipzen A."/>
            <person name="Lutzoni F."/>
            <person name="Magnuson J."/>
            <person name="Mondo S."/>
            <person name="Nolan M."/>
            <person name="Ohm R."/>
            <person name="Pangilinan J."/>
            <person name="Park H.-J."/>
            <person name="Ramirez L."/>
            <person name="Alfaro M."/>
            <person name="Sun H."/>
            <person name="Tritt A."/>
            <person name="Yoshinaga Y."/>
            <person name="Zwiers L.-H."/>
            <person name="Turgeon B."/>
            <person name="Goodwin S."/>
            <person name="Spatafora J."/>
            <person name="Crous P."/>
            <person name="Grigoriev I."/>
        </authorList>
    </citation>
    <scope>NUCLEOTIDE SEQUENCE</scope>
    <source>
        <strain evidence="2">CBS 121167</strain>
    </source>
</reference>
<evidence type="ECO:0000256" key="1">
    <source>
        <dbReference type="SAM" id="Phobius"/>
    </source>
</evidence>
<feature type="transmembrane region" description="Helical" evidence="1">
    <location>
        <begin position="35"/>
        <end position="60"/>
    </location>
</feature>
<dbReference type="Proteomes" id="UP000799438">
    <property type="component" value="Unassembled WGS sequence"/>
</dbReference>
<keyword evidence="1" id="KW-1133">Transmembrane helix</keyword>
<protein>
    <submittedName>
        <fullName evidence="2">Uncharacterized protein</fullName>
    </submittedName>
</protein>
<name>A0A6A6AZN0_9PEZI</name>
<evidence type="ECO:0000313" key="2">
    <source>
        <dbReference type="EMBL" id="KAF2137240.1"/>
    </source>
</evidence>
<sequence>MPSRNDVANIEAGLGGQQRQRAVDNRLVVPPGVRAWSVVIILLFVVSVLFEFAGLIYLVMKEDSNPFLVRKQALFTLMTVLSGTVIVMITIGQALRDILHVLLLEALIYPIVLFHLLDFQGLLFP</sequence>
<keyword evidence="1" id="KW-0472">Membrane</keyword>
<keyword evidence="1" id="KW-0812">Transmembrane</keyword>
<dbReference type="EMBL" id="ML995505">
    <property type="protein sequence ID" value="KAF2137240.1"/>
    <property type="molecule type" value="Genomic_DNA"/>
</dbReference>
<dbReference type="RefSeq" id="XP_033392958.1">
    <property type="nucleotide sequence ID" value="XM_033541248.1"/>
</dbReference>
<organism evidence="2 3">
    <name type="scientific">Aplosporella prunicola CBS 121167</name>
    <dbReference type="NCBI Taxonomy" id="1176127"/>
    <lineage>
        <taxon>Eukaryota</taxon>
        <taxon>Fungi</taxon>
        <taxon>Dikarya</taxon>
        <taxon>Ascomycota</taxon>
        <taxon>Pezizomycotina</taxon>
        <taxon>Dothideomycetes</taxon>
        <taxon>Dothideomycetes incertae sedis</taxon>
        <taxon>Botryosphaeriales</taxon>
        <taxon>Aplosporellaceae</taxon>
        <taxon>Aplosporella</taxon>
    </lineage>
</organism>
<dbReference type="AlphaFoldDB" id="A0A6A6AZN0"/>
<proteinExistence type="predicted"/>
<evidence type="ECO:0000313" key="3">
    <source>
        <dbReference type="Proteomes" id="UP000799438"/>
    </source>
</evidence>
<dbReference type="GeneID" id="54298744"/>
<gene>
    <name evidence="2" type="ORF">K452DRAFT_291775</name>
</gene>